<name>A0A2R4P372_9BACT</name>
<reference evidence="1 2" key="1">
    <citation type="journal article" date="2018" name="Emerg. Microbes Infect.">
        <title>Genomic analysis of oral Campylobacter concisus strains identified a potential bacterial molecular marker associated with active Crohn's disease.</title>
        <authorList>
            <person name="Liu F."/>
            <person name="Ma R."/>
            <person name="Tay C.Y.A."/>
            <person name="Octavia S."/>
            <person name="Lan R."/>
            <person name="Chung H.K.L."/>
            <person name="Riordan S.M."/>
            <person name="Grimm M.C."/>
            <person name="Leong R.W."/>
            <person name="Tanaka M.M."/>
            <person name="Connor S."/>
            <person name="Zhang L."/>
        </authorList>
    </citation>
    <scope>NUCLEOTIDE SEQUENCE [LARGE SCALE GENOMIC DNA]</scope>
    <source>
        <strain evidence="1 2">P2CDO4</strain>
        <plasmid evidence="1">pICON</plasmid>
    </source>
</reference>
<proteinExistence type="predicted"/>
<evidence type="ECO:0000313" key="1">
    <source>
        <dbReference type="EMBL" id="AVX45123.1"/>
    </source>
</evidence>
<dbReference type="Proteomes" id="UP000241854">
    <property type="component" value="Plasmid pICON"/>
</dbReference>
<dbReference type="EMBL" id="CP021643">
    <property type="protein sequence ID" value="AVX45123.1"/>
    <property type="molecule type" value="Genomic_DNA"/>
</dbReference>
<evidence type="ECO:0000313" key="2">
    <source>
        <dbReference type="Proteomes" id="UP000241854"/>
    </source>
</evidence>
<gene>
    <name evidence="1" type="ORF">CCS77_2117</name>
</gene>
<accession>A0A2R4P372</accession>
<keyword evidence="1" id="KW-0614">Plasmid</keyword>
<protein>
    <submittedName>
        <fullName evidence="1">Uncharacterized protein</fullName>
    </submittedName>
</protein>
<dbReference type="AlphaFoldDB" id="A0A2R4P372"/>
<organism evidence="1 2">
    <name type="scientific">Campylobacter concisus</name>
    <dbReference type="NCBI Taxonomy" id="199"/>
    <lineage>
        <taxon>Bacteria</taxon>
        <taxon>Pseudomonadati</taxon>
        <taxon>Campylobacterota</taxon>
        <taxon>Epsilonproteobacteria</taxon>
        <taxon>Campylobacterales</taxon>
        <taxon>Campylobacteraceae</taxon>
        <taxon>Campylobacter</taxon>
    </lineage>
</organism>
<sequence length="198" mass="23151">MPLKKIGILDEILSDEFIELVGLKNVIRSKYAKKNKALKRAFEKCYIDEKTYIEIKNKLDNNFEKNGFKADLKSPDELRTNLNRVFYKHLKSIAKFQQEGLSNNQIYKKLCQIYPEFQTFSRTLVVNALEQATDNPNKTMSGKYEKYSDEVRELLSEGNTAYFCAKHLLEKYADDNLVFVSAWKFAKDTEVEMSEEIE</sequence>
<geneLocation type="plasmid" evidence="2">
    <name>picon</name>
</geneLocation>
<dbReference type="RefSeq" id="WP_107917424.1">
    <property type="nucleotide sequence ID" value="NZ_CP021643.1"/>
</dbReference>